<name>A0A841TED3_9BACL</name>
<protein>
    <submittedName>
        <fullName evidence="1">Non-ribosomal peptide synthetase module</fullName>
    </submittedName>
</protein>
<dbReference type="Proteomes" id="UP000574133">
    <property type="component" value="Unassembled WGS sequence"/>
</dbReference>
<gene>
    <name evidence="1" type="ORF">H4Q31_09660</name>
</gene>
<dbReference type="RefSeq" id="WP_185178866.1">
    <property type="nucleotide sequence ID" value="NZ_CBCSEP010000005.1"/>
</dbReference>
<proteinExistence type="predicted"/>
<evidence type="ECO:0000313" key="1">
    <source>
        <dbReference type="EMBL" id="MBB6677590.1"/>
    </source>
</evidence>
<dbReference type="AlphaFoldDB" id="A0A841TED3"/>
<sequence length="196" mass="22457">MAQRVATEYVNASIQVTEAEMPILMSLCEAQQLRLQVFVLDNGNHEVVLQDEAGGEAIRLTFERIHGHYVCVLSCRVEQLKLTNVLRKLISAFKGDAVVNRIYQGFTMVYHYLEGKVIRIVEVKGDQHKTVFEHRDTIGRMEAQFRRQTVEEEIGILRRAVNELLDLRNQTSAAAEIADIDERLQHHSRLLFALEA</sequence>
<dbReference type="EMBL" id="JACJVN010000033">
    <property type="protein sequence ID" value="MBB6677590.1"/>
    <property type="molecule type" value="Genomic_DNA"/>
</dbReference>
<evidence type="ECO:0000313" key="2">
    <source>
        <dbReference type="Proteomes" id="UP000574133"/>
    </source>
</evidence>
<accession>A0A841TED3</accession>
<reference evidence="1 2" key="1">
    <citation type="submission" date="2020-08" db="EMBL/GenBank/DDBJ databases">
        <title>Cohnella phylogeny.</title>
        <authorList>
            <person name="Dunlap C."/>
        </authorList>
    </citation>
    <scope>NUCLEOTIDE SEQUENCE [LARGE SCALE GENOMIC DNA]</scope>
    <source>
        <strain evidence="1 2">DSM 103658</strain>
    </source>
</reference>
<comment type="caution">
    <text evidence="1">The sequence shown here is derived from an EMBL/GenBank/DDBJ whole genome shotgun (WGS) entry which is preliminary data.</text>
</comment>
<organism evidence="1 2">
    <name type="scientific">Cohnella lubricantis</name>
    <dbReference type="NCBI Taxonomy" id="2163172"/>
    <lineage>
        <taxon>Bacteria</taxon>
        <taxon>Bacillati</taxon>
        <taxon>Bacillota</taxon>
        <taxon>Bacilli</taxon>
        <taxon>Bacillales</taxon>
        <taxon>Paenibacillaceae</taxon>
        <taxon>Cohnella</taxon>
    </lineage>
</organism>
<keyword evidence="2" id="KW-1185">Reference proteome</keyword>